<dbReference type="EMBL" id="WBOF01000007">
    <property type="protein sequence ID" value="MQS17901.1"/>
    <property type="molecule type" value="Genomic_DNA"/>
</dbReference>
<sequence length="162" mass="17819">MSDLPSISVSVKAAIIHQDRILLLSYDDSADGGCFHYNLPGGKAIEGEPLREAVVRKVHQETGLAVRAVREMFVVEYVPGQFGKDLGPQHKTQHNFLAEITDGRTTPRFSDPRDPIQVGFAWLPLAELTTVTLIPQVAPAIFAALTDTRDVLVDRAQTETTR</sequence>
<dbReference type="PANTHER" id="PTHR43046:SF14">
    <property type="entry name" value="MUTT_NUDIX FAMILY PROTEIN"/>
    <property type="match status" value="1"/>
</dbReference>
<dbReference type="SUPFAM" id="SSF55811">
    <property type="entry name" value="Nudix"/>
    <property type="match status" value="1"/>
</dbReference>
<dbReference type="Pfam" id="PF00293">
    <property type="entry name" value="NUDIX"/>
    <property type="match status" value="1"/>
</dbReference>
<keyword evidence="5" id="KW-1185">Reference proteome</keyword>
<evidence type="ECO:0000313" key="4">
    <source>
        <dbReference type="EMBL" id="MQS17901.1"/>
    </source>
</evidence>
<keyword evidence="2" id="KW-0378">Hydrolase</keyword>
<comment type="caution">
    <text evidence="4">The sequence shown here is derived from an EMBL/GenBank/DDBJ whole genome shotgun (WGS) entry which is preliminary data.</text>
</comment>
<feature type="domain" description="Nudix hydrolase" evidence="3">
    <location>
        <begin position="6"/>
        <end position="145"/>
    </location>
</feature>
<dbReference type="AlphaFoldDB" id="A0A6N7L2R7"/>
<evidence type="ECO:0000256" key="2">
    <source>
        <dbReference type="ARBA" id="ARBA00022801"/>
    </source>
</evidence>
<protein>
    <submittedName>
        <fullName evidence="4">NUDIX domain-containing protein</fullName>
    </submittedName>
</protein>
<organism evidence="4 5">
    <name type="scientific">Streptomyces kaniharaensis</name>
    <dbReference type="NCBI Taxonomy" id="212423"/>
    <lineage>
        <taxon>Bacteria</taxon>
        <taxon>Bacillati</taxon>
        <taxon>Actinomycetota</taxon>
        <taxon>Actinomycetes</taxon>
        <taxon>Kitasatosporales</taxon>
        <taxon>Streptomycetaceae</taxon>
        <taxon>Streptomyces</taxon>
    </lineage>
</organism>
<dbReference type="Gene3D" id="3.90.79.10">
    <property type="entry name" value="Nucleoside Triphosphate Pyrophosphohydrolase"/>
    <property type="match status" value="1"/>
</dbReference>
<dbReference type="PROSITE" id="PS51462">
    <property type="entry name" value="NUDIX"/>
    <property type="match status" value="1"/>
</dbReference>
<reference evidence="4 5" key="1">
    <citation type="submission" date="2019-09" db="EMBL/GenBank/DDBJ databases">
        <title>Genome Sequences of Streptomyces kaniharaensis ATCC 21070.</title>
        <authorList>
            <person name="Zhu W."/>
            <person name="De Crecy-Lagard V."/>
            <person name="Richards N.G."/>
        </authorList>
    </citation>
    <scope>NUCLEOTIDE SEQUENCE [LARGE SCALE GENOMIC DNA]</scope>
    <source>
        <strain evidence="4 5">SF-557</strain>
    </source>
</reference>
<dbReference type="InterPro" id="IPR015797">
    <property type="entry name" value="NUDIX_hydrolase-like_dom_sf"/>
</dbReference>
<dbReference type="RefSeq" id="WP_153471707.1">
    <property type="nucleotide sequence ID" value="NZ_WBOF01000007.1"/>
</dbReference>
<dbReference type="OrthoDB" id="9804442at2"/>
<dbReference type="Proteomes" id="UP000450000">
    <property type="component" value="Unassembled WGS sequence"/>
</dbReference>
<dbReference type="InterPro" id="IPR000086">
    <property type="entry name" value="NUDIX_hydrolase_dom"/>
</dbReference>
<evidence type="ECO:0000259" key="3">
    <source>
        <dbReference type="PROSITE" id="PS51462"/>
    </source>
</evidence>
<evidence type="ECO:0000256" key="1">
    <source>
        <dbReference type="ARBA" id="ARBA00001946"/>
    </source>
</evidence>
<accession>A0A6N7L2R7</accession>
<gene>
    <name evidence="4" type="ORF">F7Q99_38370</name>
</gene>
<name>A0A6N7L2R7_9ACTN</name>
<dbReference type="GO" id="GO:0016787">
    <property type="term" value="F:hydrolase activity"/>
    <property type="evidence" value="ECO:0007669"/>
    <property type="project" value="UniProtKB-KW"/>
</dbReference>
<proteinExistence type="predicted"/>
<dbReference type="PANTHER" id="PTHR43046">
    <property type="entry name" value="GDP-MANNOSE MANNOSYL HYDROLASE"/>
    <property type="match status" value="1"/>
</dbReference>
<comment type="cofactor">
    <cofactor evidence="1">
        <name>Mg(2+)</name>
        <dbReference type="ChEBI" id="CHEBI:18420"/>
    </cofactor>
</comment>
<evidence type="ECO:0000313" key="5">
    <source>
        <dbReference type="Proteomes" id="UP000450000"/>
    </source>
</evidence>